<dbReference type="OrthoDB" id="5371837at2759"/>
<dbReference type="AlphaFoldDB" id="A0A4C1SCK7"/>
<feature type="compositionally biased region" description="Basic and acidic residues" evidence="1">
    <location>
        <begin position="288"/>
        <end position="302"/>
    </location>
</feature>
<reference evidence="2 3" key="1">
    <citation type="journal article" date="2019" name="Commun. Biol.">
        <title>The bagworm genome reveals a unique fibroin gene that provides high tensile strength.</title>
        <authorList>
            <person name="Kono N."/>
            <person name="Nakamura H."/>
            <person name="Ohtoshi R."/>
            <person name="Tomita M."/>
            <person name="Numata K."/>
            <person name="Arakawa K."/>
        </authorList>
    </citation>
    <scope>NUCLEOTIDE SEQUENCE [LARGE SCALE GENOMIC DNA]</scope>
</reference>
<dbReference type="GO" id="GO:0007409">
    <property type="term" value="P:axonogenesis"/>
    <property type="evidence" value="ECO:0007669"/>
    <property type="project" value="TreeGrafter"/>
</dbReference>
<dbReference type="GO" id="GO:0005829">
    <property type="term" value="C:cytosol"/>
    <property type="evidence" value="ECO:0007669"/>
    <property type="project" value="TreeGrafter"/>
</dbReference>
<comment type="caution">
    <text evidence="2">The sequence shown here is derived from an EMBL/GenBank/DDBJ whole genome shotgun (WGS) entry which is preliminary data.</text>
</comment>
<dbReference type="InterPro" id="IPR026074">
    <property type="entry name" value="MAP1"/>
</dbReference>
<dbReference type="Proteomes" id="UP000299102">
    <property type="component" value="Unassembled WGS sequence"/>
</dbReference>
<organism evidence="2 3">
    <name type="scientific">Eumeta variegata</name>
    <name type="common">Bagworm moth</name>
    <name type="synonym">Eumeta japonica</name>
    <dbReference type="NCBI Taxonomy" id="151549"/>
    <lineage>
        <taxon>Eukaryota</taxon>
        <taxon>Metazoa</taxon>
        <taxon>Ecdysozoa</taxon>
        <taxon>Arthropoda</taxon>
        <taxon>Hexapoda</taxon>
        <taxon>Insecta</taxon>
        <taxon>Pterygota</taxon>
        <taxon>Neoptera</taxon>
        <taxon>Endopterygota</taxon>
        <taxon>Lepidoptera</taxon>
        <taxon>Glossata</taxon>
        <taxon>Ditrysia</taxon>
        <taxon>Tineoidea</taxon>
        <taxon>Psychidae</taxon>
        <taxon>Oiketicinae</taxon>
        <taxon>Eumeta</taxon>
    </lineage>
</organism>
<feature type="region of interest" description="Disordered" evidence="1">
    <location>
        <begin position="286"/>
        <end position="307"/>
    </location>
</feature>
<dbReference type="GO" id="GO:0030425">
    <property type="term" value="C:dendrite"/>
    <property type="evidence" value="ECO:0007669"/>
    <property type="project" value="TreeGrafter"/>
</dbReference>
<dbReference type="GO" id="GO:0031114">
    <property type="term" value="P:regulation of microtubule depolymerization"/>
    <property type="evidence" value="ECO:0007669"/>
    <property type="project" value="TreeGrafter"/>
</dbReference>
<feature type="region of interest" description="Disordered" evidence="1">
    <location>
        <begin position="181"/>
        <end position="205"/>
    </location>
</feature>
<name>A0A4C1SCK7_EUMVA</name>
<dbReference type="GO" id="GO:0043025">
    <property type="term" value="C:neuronal cell body"/>
    <property type="evidence" value="ECO:0007669"/>
    <property type="project" value="TreeGrafter"/>
</dbReference>
<dbReference type="GO" id="GO:0005874">
    <property type="term" value="C:microtubule"/>
    <property type="evidence" value="ECO:0007669"/>
    <property type="project" value="InterPro"/>
</dbReference>
<gene>
    <name evidence="2" type="primary">futsch</name>
    <name evidence="2" type="ORF">EVAR_69381_1</name>
</gene>
<dbReference type="EMBL" id="BGZK01006441">
    <property type="protein sequence ID" value="GBO98810.1"/>
    <property type="molecule type" value="Genomic_DNA"/>
</dbReference>
<dbReference type="GO" id="GO:0016358">
    <property type="term" value="P:dendrite development"/>
    <property type="evidence" value="ECO:0007669"/>
    <property type="project" value="TreeGrafter"/>
</dbReference>
<feature type="compositionally biased region" description="Polar residues" evidence="1">
    <location>
        <begin position="1"/>
        <end position="12"/>
    </location>
</feature>
<evidence type="ECO:0000313" key="3">
    <source>
        <dbReference type="Proteomes" id="UP000299102"/>
    </source>
</evidence>
<dbReference type="GO" id="GO:0003779">
    <property type="term" value="F:actin binding"/>
    <property type="evidence" value="ECO:0007669"/>
    <property type="project" value="TreeGrafter"/>
</dbReference>
<evidence type="ECO:0000313" key="2">
    <source>
        <dbReference type="EMBL" id="GBO98810.1"/>
    </source>
</evidence>
<dbReference type="GO" id="GO:0045202">
    <property type="term" value="C:synapse"/>
    <property type="evidence" value="ECO:0007669"/>
    <property type="project" value="TreeGrafter"/>
</dbReference>
<dbReference type="STRING" id="151549.A0A4C1SCK7"/>
<dbReference type="GO" id="GO:0008017">
    <property type="term" value="F:microtubule binding"/>
    <property type="evidence" value="ECO:0007669"/>
    <property type="project" value="InterPro"/>
</dbReference>
<dbReference type="PANTHER" id="PTHR13843:SF12">
    <property type="entry name" value="ATPASE F1_V1_A1 COMPLEX ALPHA_BETA SUBUNIT NUCLEOTIDE-BINDING DOMAIN-CONTAINING PROTEIN"/>
    <property type="match status" value="1"/>
</dbReference>
<sequence length="383" mass="42036">MLRSMYRSSTPGSDDGVAYLSDEEAPASPRSVTSSHGVSYELQRSGSGVSKKSDFDLDESQDDIPPQYGSEELSAARSITSTKDYLHKFSDPMSTSFYGALPDTFETKSSQPINIQGSSTHLQTFTESPISQSPGSTESAAALPHKFLEEADKGFEQALKEHVELRGADVMSTVTAKYSYSPSKAEEVSRLQPVLKSPNSPRKCTKKDGATIVTTTTTTVTTTQGDGASSKTTTTETSTTSSSASVDEKLKEWGKPLGLPSPAPMAAESDIRTTLKKERRLVATKTRLNNEKNLRKRSESPNKAKKPSPVYVDLTYVPHNGNSYYSHVEFFKSESNTMFLRHRTQPPVCDALLEAKQTWEDKELEVTIIPTYDTDVWLLGGRE</sequence>
<feature type="region of interest" description="Disordered" evidence="1">
    <location>
        <begin position="1"/>
        <end position="76"/>
    </location>
</feature>
<feature type="compositionally biased region" description="Low complexity" evidence="1">
    <location>
        <begin position="220"/>
        <end position="245"/>
    </location>
</feature>
<dbReference type="GO" id="GO:0005875">
    <property type="term" value="C:microtubule associated complex"/>
    <property type="evidence" value="ECO:0007669"/>
    <property type="project" value="TreeGrafter"/>
</dbReference>
<evidence type="ECO:0000256" key="1">
    <source>
        <dbReference type="SAM" id="MobiDB-lite"/>
    </source>
</evidence>
<feature type="region of interest" description="Disordered" evidence="1">
    <location>
        <begin position="220"/>
        <end position="248"/>
    </location>
</feature>
<proteinExistence type="predicted"/>
<dbReference type="PANTHER" id="PTHR13843">
    <property type="entry name" value="MICROTUBULE-ASSOCIATED PROTEIN"/>
    <property type="match status" value="1"/>
</dbReference>
<protein>
    <submittedName>
        <fullName evidence="2">Microtubule-associated protein futsch</fullName>
    </submittedName>
</protein>
<feature type="compositionally biased region" description="Polar residues" evidence="1">
    <location>
        <begin position="30"/>
        <end position="50"/>
    </location>
</feature>
<keyword evidence="3" id="KW-1185">Reference proteome</keyword>
<accession>A0A4C1SCK7</accession>
<dbReference type="GO" id="GO:0000226">
    <property type="term" value="P:microtubule cytoskeleton organization"/>
    <property type="evidence" value="ECO:0007669"/>
    <property type="project" value="InterPro"/>
</dbReference>